<sequence length="78" mass="8938">RLPLHFEQRFPATAYVTQNPLYCPFRFLIGISHIQVPNWHQPHSADFRDVQGTSNRRSGRVSEEGMRETPGQGPFASD</sequence>
<gene>
    <name evidence="2" type="ORF">MYCIT1_LOCUS38136</name>
</gene>
<accession>A0AAD2HYY5</accession>
<comment type="caution">
    <text evidence="2">The sequence shown here is derived from an EMBL/GenBank/DDBJ whole genome shotgun (WGS) entry which is preliminary data.</text>
</comment>
<protein>
    <submittedName>
        <fullName evidence="2">Uncharacterized protein</fullName>
    </submittedName>
</protein>
<dbReference type="AlphaFoldDB" id="A0AAD2HYY5"/>
<feature type="region of interest" description="Disordered" evidence="1">
    <location>
        <begin position="45"/>
        <end position="78"/>
    </location>
</feature>
<feature type="non-terminal residue" evidence="2">
    <location>
        <position position="1"/>
    </location>
</feature>
<evidence type="ECO:0000313" key="2">
    <source>
        <dbReference type="EMBL" id="CAK5284713.1"/>
    </source>
</evidence>
<name>A0AAD2HYY5_9AGAR</name>
<dbReference type="EMBL" id="CAVNYO010000480">
    <property type="protein sequence ID" value="CAK5284713.1"/>
    <property type="molecule type" value="Genomic_DNA"/>
</dbReference>
<proteinExistence type="predicted"/>
<evidence type="ECO:0000256" key="1">
    <source>
        <dbReference type="SAM" id="MobiDB-lite"/>
    </source>
</evidence>
<keyword evidence="3" id="KW-1185">Reference proteome</keyword>
<reference evidence="2" key="1">
    <citation type="submission" date="2023-11" db="EMBL/GenBank/DDBJ databases">
        <authorList>
            <person name="De Vega J J."/>
            <person name="De Vega J J."/>
        </authorList>
    </citation>
    <scope>NUCLEOTIDE SEQUENCE</scope>
</reference>
<organism evidence="2 3">
    <name type="scientific">Mycena citricolor</name>
    <dbReference type="NCBI Taxonomy" id="2018698"/>
    <lineage>
        <taxon>Eukaryota</taxon>
        <taxon>Fungi</taxon>
        <taxon>Dikarya</taxon>
        <taxon>Basidiomycota</taxon>
        <taxon>Agaricomycotina</taxon>
        <taxon>Agaricomycetes</taxon>
        <taxon>Agaricomycetidae</taxon>
        <taxon>Agaricales</taxon>
        <taxon>Marasmiineae</taxon>
        <taxon>Mycenaceae</taxon>
        <taxon>Mycena</taxon>
    </lineage>
</organism>
<dbReference type="Proteomes" id="UP001295794">
    <property type="component" value="Unassembled WGS sequence"/>
</dbReference>
<evidence type="ECO:0000313" key="3">
    <source>
        <dbReference type="Proteomes" id="UP001295794"/>
    </source>
</evidence>